<gene>
    <name evidence="5" type="ORF">VZC37_13690</name>
</gene>
<dbReference type="InterPro" id="IPR050546">
    <property type="entry name" value="Glycosyl_Hydrlase_16"/>
</dbReference>
<dbReference type="CDD" id="cd08023">
    <property type="entry name" value="GH16_laminarinase_like"/>
    <property type="match status" value="1"/>
</dbReference>
<keyword evidence="6" id="KW-1185">Reference proteome</keyword>
<dbReference type="InterPro" id="IPR013320">
    <property type="entry name" value="ConA-like_dom_sf"/>
</dbReference>
<sequence>MIDRPALVRHLLVPTLVAVAALGAVPGGAAHASTGASEEFTGPAGAPPDPSIWTHDVGGGGWGNGEQQVYTSSTSNARLDGRGHLVIEARRDGDRITSARLTTRGHHAFRWGTVAARIQVPTGTGLHPAFWLLGADLEQVGYPESGEIDIMEFVNAGTSWHTALHGPTDTGTHWQLTRSGPFWGIAGAQFHTYAVHRAPGLIAMSIDDRVVSTFIPTMLPPRARWVFDKPMNVLLNLAVGGRWPGPVAPTTVFPKRMLVDWVRFIPNPAAAFMPVE</sequence>
<evidence type="ECO:0000256" key="1">
    <source>
        <dbReference type="ARBA" id="ARBA00006865"/>
    </source>
</evidence>
<feature type="region of interest" description="Disordered" evidence="2">
    <location>
        <begin position="28"/>
        <end position="58"/>
    </location>
</feature>
<organism evidence="5 6">
    <name type="scientific">Gordonia sesuvii</name>
    <dbReference type="NCBI Taxonomy" id="3116777"/>
    <lineage>
        <taxon>Bacteria</taxon>
        <taxon>Bacillati</taxon>
        <taxon>Actinomycetota</taxon>
        <taxon>Actinomycetes</taxon>
        <taxon>Mycobacteriales</taxon>
        <taxon>Gordoniaceae</taxon>
        <taxon>Gordonia</taxon>
    </lineage>
</organism>
<dbReference type="InterPro" id="IPR000757">
    <property type="entry name" value="Beta-glucanase-like"/>
</dbReference>
<evidence type="ECO:0000256" key="3">
    <source>
        <dbReference type="SAM" id="SignalP"/>
    </source>
</evidence>
<dbReference type="GO" id="GO:0016787">
    <property type="term" value="F:hydrolase activity"/>
    <property type="evidence" value="ECO:0007669"/>
    <property type="project" value="UniProtKB-KW"/>
</dbReference>
<dbReference type="EMBL" id="JAZDUF010000003">
    <property type="protein sequence ID" value="MEE3851393.1"/>
    <property type="molecule type" value="Genomic_DNA"/>
</dbReference>
<dbReference type="SUPFAM" id="SSF49899">
    <property type="entry name" value="Concanavalin A-like lectins/glucanases"/>
    <property type="match status" value="1"/>
</dbReference>
<comment type="caution">
    <text evidence="5">The sequence shown here is derived from an EMBL/GenBank/DDBJ whole genome shotgun (WGS) entry which is preliminary data.</text>
</comment>
<protein>
    <submittedName>
        <fullName evidence="5">Glycoside hydrolase family 16 protein</fullName>
    </submittedName>
</protein>
<feature type="domain" description="GH16" evidence="4">
    <location>
        <begin position="42"/>
        <end position="270"/>
    </location>
</feature>
<reference evidence="5 6" key="1">
    <citation type="submission" date="2024-01" db="EMBL/GenBank/DDBJ databases">
        <title>Draft genome sequence of Gordonia sp. LSe1-13.</title>
        <authorList>
            <person name="Suphannarot A."/>
            <person name="Mingma R."/>
        </authorList>
    </citation>
    <scope>NUCLEOTIDE SEQUENCE [LARGE SCALE GENOMIC DNA]</scope>
    <source>
        <strain evidence="5 6">LSe1-13</strain>
    </source>
</reference>
<dbReference type="PROSITE" id="PS51762">
    <property type="entry name" value="GH16_2"/>
    <property type="match status" value="1"/>
</dbReference>
<evidence type="ECO:0000313" key="6">
    <source>
        <dbReference type="Proteomes" id="UP001347146"/>
    </source>
</evidence>
<dbReference type="Proteomes" id="UP001347146">
    <property type="component" value="Unassembled WGS sequence"/>
</dbReference>
<dbReference type="Gene3D" id="2.60.120.200">
    <property type="match status" value="1"/>
</dbReference>
<dbReference type="RefSeq" id="WP_330433096.1">
    <property type="nucleotide sequence ID" value="NZ_JAZDUF010000003.1"/>
</dbReference>
<evidence type="ECO:0000313" key="5">
    <source>
        <dbReference type="EMBL" id="MEE3851393.1"/>
    </source>
</evidence>
<accession>A0ABU7MEU4</accession>
<proteinExistence type="inferred from homology"/>
<keyword evidence="3" id="KW-0732">Signal</keyword>
<dbReference type="PANTHER" id="PTHR10963:SF55">
    <property type="entry name" value="GLYCOSIDE HYDROLASE FAMILY 16 PROTEIN"/>
    <property type="match status" value="1"/>
</dbReference>
<feature type="signal peptide" evidence="3">
    <location>
        <begin position="1"/>
        <end position="20"/>
    </location>
</feature>
<comment type="similarity">
    <text evidence="1">Belongs to the glycosyl hydrolase 16 family.</text>
</comment>
<dbReference type="PANTHER" id="PTHR10963">
    <property type="entry name" value="GLYCOSYL HYDROLASE-RELATED"/>
    <property type="match status" value="1"/>
</dbReference>
<keyword evidence="5" id="KW-0378">Hydrolase</keyword>
<evidence type="ECO:0000259" key="4">
    <source>
        <dbReference type="PROSITE" id="PS51762"/>
    </source>
</evidence>
<evidence type="ECO:0000256" key="2">
    <source>
        <dbReference type="SAM" id="MobiDB-lite"/>
    </source>
</evidence>
<feature type="chain" id="PRO_5046159223" evidence="3">
    <location>
        <begin position="21"/>
        <end position="276"/>
    </location>
</feature>
<name>A0ABU7MEU4_9ACTN</name>
<dbReference type="Pfam" id="PF00722">
    <property type="entry name" value="Glyco_hydro_16"/>
    <property type="match status" value="1"/>
</dbReference>